<feature type="compositionally biased region" description="Polar residues" evidence="1">
    <location>
        <begin position="1"/>
        <end position="17"/>
    </location>
</feature>
<dbReference type="AlphaFoldDB" id="A0A382VMW3"/>
<feature type="region of interest" description="Disordered" evidence="1">
    <location>
        <begin position="1"/>
        <end position="27"/>
    </location>
</feature>
<evidence type="ECO:0000313" key="2">
    <source>
        <dbReference type="EMBL" id="SVD47345.1"/>
    </source>
</evidence>
<name>A0A382VMW3_9ZZZZ</name>
<reference evidence="2" key="1">
    <citation type="submission" date="2018-05" db="EMBL/GenBank/DDBJ databases">
        <authorList>
            <person name="Lanie J.A."/>
            <person name="Ng W.-L."/>
            <person name="Kazmierczak K.M."/>
            <person name="Andrzejewski T.M."/>
            <person name="Davidsen T.M."/>
            <person name="Wayne K.J."/>
            <person name="Tettelin H."/>
            <person name="Glass J.I."/>
            <person name="Rusch D."/>
            <person name="Podicherti R."/>
            <person name="Tsui H.-C.T."/>
            <person name="Winkler M.E."/>
        </authorList>
    </citation>
    <scope>NUCLEOTIDE SEQUENCE</scope>
</reference>
<protein>
    <submittedName>
        <fullName evidence="2">Uncharacterized protein</fullName>
    </submittedName>
</protein>
<sequence length="284" mass="31457">GAYSSVFTSLRPTSPHTSLIVDPPNGRLPQLTAEARQRNAEIREYQLALLQATDVCKNQLAGCAGGRYGPPSPRRLEPPPHYPATGAIGGGAFNRADGPEDRGLSERCLGARLPDFGGFKRIVQSPGAVSIFYDTGQGQGWQRTILVTDLPHLPAEVRQWHGDSRGRWEENTLVVDVTNFSSKMDFFGSRENLQLVERWKRLDEETIEYVVTVEDPTTWTRPWTARQNLTRQDERANRIYYEPRCHEGNYGLAGLLAGSRAEEKAFAEGRSPNPATRCSGGCGT</sequence>
<dbReference type="EMBL" id="UINC01152920">
    <property type="protein sequence ID" value="SVD47345.1"/>
    <property type="molecule type" value="Genomic_DNA"/>
</dbReference>
<accession>A0A382VMW3</accession>
<organism evidence="2">
    <name type="scientific">marine metagenome</name>
    <dbReference type="NCBI Taxonomy" id="408172"/>
    <lineage>
        <taxon>unclassified sequences</taxon>
        <taxon>metagenomes</taxon>
        <taxon>ecological metagenomes</taxon>
    </lineage>
</organism>
<feature type="non-terminal residue" evidence="2">
    <location>
        <position position="1"/>
    </location>
</feature>
<evidence type="ECO:0000256" key="1">
    <source>
        <dbReference type="SAM" id="MobiDB-lite"/>
    </source>
</evidence>
<proteinExistence type="predicted"/>
<gene>
    <name evidence="2" type="ORF">METZ01_LOCUS400199</name>
</gene>
<feature type="non-terminal residue" evidence="2">
    <location>
        <position position="284"/>
    </location>
</feature>